<protein>
    <recommendedName>
        <fullName evidence="5">Glycosyl transferase</fullName>
    </recommendedName>
</protein>
<gene>
    <name evidence="3" type="ORF">A3L09_10120</name>
</gene>
<dbReference type="InterPro" id="IPR050194">
    <property type="entry name" value="Glycosyltransferase_grp1"/>
</dbReference>
<dbReference type="EMBL" id="CP014862">
    <property type="protein sequence ID" value="ASJ03586.1"/>
    <property type="molecule type" value="Genomic_DNA"/>
</dbReference>
<dbReference type="Gene3D" id="3.40.50.2000">
    <property type="entry name" value="Glycogen Phosphorylase B"/>
    <property type="match status" value="2"/>
</dbReference>
<evidence type="ECO:0008006" key="5">
    <source>
        <dbReference type="Google" id="ProtNLM"/>
    </source>
</evidence>
<name>A0A2Z2MCK8_THEPR</name>
<dbReference type="RefSeq" id="WP_088858843.1">
    <property type="nucleotide sequence ID" value="NZ_CP014862.1"/>
</dbReference>
<dbReference type="Pfam" id="PF00534">
    <property type="entry name" value="Glycos_transf_1"/>
    <property type="match status" value="1"/>
</dbReference>
<dbReference type="SUPFAM" id="SSF53756">
    <property type="entry name" value="UDP-Glycosyltransferase/glycogen phosphorylase"/>
    <property type="match status" value="1"/>
</dbReference>
<organism evidence="3 4">
    <name type="scientific">Thermococcus profundus</name>
    <dbReference type="NCBI Taxonomy" id="49899"/>
    <lineage>
        <taxon>Archaea</taxon>
        <taxon>Methanobacteriati</taxon>
        <taxon>Methanobacteriota</taxon>
        <taxon>Thermococci</taxon>
        <taxon>Thermococcales</taxon>
        <taxon>Thermococcaceae</taxon>
        <taxon>Thermococcus</taxon>
    </lineage>
</organism>
<feature type="domain" description="Glycosyltransferase subfamily 4-like N-terminal" evidence="2">
    <location>
        <begin position="17"/>
        <end position="184"/>
    </location>
</feature>
<dbReference type="GeneID" id="33320774"/>
<dbReference type="OrthoDB" id="132546at2157"/>
<dbReference type="GO" id="GO:0016757">
    <property type="term" value="F:glycosyltransferase activity"/>
    <property type="evidence" value="ECO:0007669"/>
    <property type="project" value="InterPro"/>
</dbReference>
<dbReference type="InterPro" id="IPR028098">
    <property type="entry name" value="Glyco_trans_4-like_N"/>
</dbReference>
<dbReference type="CDD" id="cd03801">
    <property type="entry name" value="GT4_PimA-like"/>
    <property type="match status" value="1"/>
</dbReference>
<dbReference type="PANTHER" id="PTHR45947:SF3">
    <property type="entry name" value="SULFOQUINOVOSYL TRANSFERASE SQD2"/>
    <property type="match status" value="1"/>
</dbReference>
<evidence type="ECO:0000313" key="3">
    <source>
        <dbReference type="EMBL" id="ASJ03586.1"/>
    </source>
</evidence>
<dbReference type="Proteomes" id="UP000250179">
    <property type="component" value="Chromosome"/>
</dbReference>
<dbReference type="AlphaFoldDB" id="A0A2Z2MCK8"/>
<feature type="domain" description="Glycosyl transferase family 1" evidence="1">
    <location>
        <begin position="191"/>
        <end position="357"/>
    </location>
</feature>
<dbReference type="InterPro" id="IPR001296">
    <property type="entry name" value="Glyco_trans_1"/>
</dbReference>
<sequence>MHIYIVYNYDYYNPRNGGGIRYTHNLIRYLLKRDLDVTLIGVHLPNINKTAFYKSGPSTIYVARNSDSALKFFINLFLKVPFLKFKENSIIHAHRSYFLLPFILFHPRVPKVVTLHMKPLEFVRVEYPRYFKLVDIPHKLIEFFCLDNIDAIIAINEDIKSAYEKRYPKIKGKIKVISGSGIDVDKFRPMDKEKMREKYGFEVNESVVLFVGRLEKIKNVDFLIRSFAILLRNAPNSRLVIVGRGTQQKNLANLAKDLGIEDRITFMGEVNPEKIPEVYNCADVLALPSLSEASPTVVREALACGIPVVSMNVGDVNKIITNPKLGIIVNEYNEKLFADALFETLKLVRDHPEEVKEKCREVALKRFSFETVAKSYLEVYKSLIRER</sequence>
<dbReference type="PANTHER" id="PTHR45947">
    <property type="entry name" value="SULFOQUINOVOSYL TRANSFERASE SQD2"/>
    <property type="match status" value="1"/>
</dbReference>
<proteinExistence type="predicted"/>
<accession>A0A2Z2MCK8</accession>
<reference evidence="3 4" key="1">
    <citation type="submission" date="2016-03" db="EMBL/GenBank/DDBJ databases">
        <title>Complete genome sequence of Thermococcus profundus strain DT5432.</title>
        <authorList>
            <person name="Oger P.M."/>
        </authorList>
    </citation>
    <scope>NUCLEOTIDE SEQUENCE [LARGE SCALE GENOMIC DNA]</scope>
    <source>
        <strain evidence="3 4">DT 5432</strain>
    </source>
</reference>
<evidence type="ECO:0000259" key="1">
    <source>
        <dbReference type="Pfam" id="PF00534"/>
    </source>
</evidence>
<dbReference type="Pfam" id="PF13439">
    <property type="entry name" value="Glyco_transf_4"/>
    <property type="match status" value="1"/>
</dbReference>
<evidence type="ECO:0000313" key="4">
    <source>
        <dbReference type="Proteomes" id="UP000250179"/>
    </source>
</evidence>
<evidence type="ECO:0000259" key="2">
    <source>
        <dbReference type="Pfam" id="PF13439"/>
    </source>
</evidence>
<dbReference type="KEGG" id="tprf:A3L09_10120"/>
<keyword evidence="4" id="KW-1185">Reference proteome</keyword>